<dbReference type="GeneID" id="54589641"/>
<evidence type="ECO:0000256" key="1">
    <source>
        <dbReference type="SAM" id="MobiDB-lite"/>
    </source>
</evidence>
<evidence type="ECO:0000313" key="3">
    <source>
        <dbReference type="Proteomes" id="UP000800094"/>
    </source>
</evidence>
<gene>
    <name evidence="2" type="ORF">BU26DRAFT_75510</name>
</gene>
<feature type="compositionally biased region" description="Basic residues" evidence="1">
    <location>
        <begin position="58"/>
        <end position="71"/>
    </location>
</feature>
<protein>
    <submittedName>
        <fullName evidence="2">Uncharacterized protein</fullName>
    </submittedName>
</protein>
<sequence length="321" mass="34758">MMHSGRGLHPHRHASSYRNITKLLDSNIRTNTTTLRIPLSPSIPNLRTLRRSQIARHHAPQIHHQPMHHRPRLQDPQTHAMPPGLHPTQIRLHNARAVHHALGPAIRHTAQRAARHGRHRRGRCVVQRDRVFQRRRGVDVEGRREVCGQRGLLRGAEGVEGVDCPWGGSGGEAARGDGEQREARIRASVVRNRLDGRCAAAAGSPAGEVLHLHRDGAVGLDVALEIGGDARVVQRQTELHGGAGRGRYADRCRACAVWHRAPVHADGGADRRCAAGVAERSLAGRDADVWVGRGDCEGHAAGAAGVDVDGAVLGRVGVHAQ</sequence>
<organism evidence="2 3">
    <name type="scientific">Trematosphaeria pertusa</name>
    <dbReference type="NCBI Taxonomy" id="390896"/>
    <lineage>
        <taxon>Eukaryota</taxon>
        <taxon>Fungi</taxon>
        <taxon>Dikarya</taxon>
        <taxon>Ascomycota</taxon>
        <taxon>Pezizomycotina</taxon>
        <taxon>Dothideomycetes</taxon>
        <taxon>Pleosporomycetidae</taxon>
        <taxon>Pleosporales</taxon>
        <taxon>Massarineae</taxon>
        <taxon>Trematosphaeriaceae</taxon>
        <taxon>Trematosphaeria</taxon>
    </lineage>
</organism>
<dbReference type="AlphaFoldDB" id="A0A6A6I5H2"/>
<dbReference type="RefSeq" id="XP_033680779.1">
    <property type="nucleotide sequence ID" value="XM_033836311.1"/>
</dbReference>
<proteinExistence type="predicted"/>
<dbReference type="Proteomes" id="UP000800094">
    <property type="component" value="Unassembled WGS sequence"/>
</dbReference>
<name>A0A6A6I5H2_9PLEO</name>
<dbReference type="EMBL" id="ML987200">
    <property type="protein sequence ID" value="KAF2245775.1"/>
    <property type="molecule type" value="Genomic_DNA"/>
</dbReference>
<evidence type="ECO:0000313" key="2">
    <source>
        <dbReference type="EMBL" id="KAF2245775.1"/>
    </source>
</evidence>
<keyword evidence="3" id="KW-1185">Reference proteome</keyword>
<accession>A0A6A6I5H2</accession>
<feature type="region of interest" description="Disordered" evidence="1">
    <location>
        <begin position="58"/>
        <end position="78"/>
    </location>
</feature>
<reference evidence="2" key="1">
    <citation type="journal article" date="2020" name="Stud. Mycol.">
        <title>101 Dothideomycetes genomes: a test case for predicting lifestyles and emergence of pathogens.</title>
        <authorList>
            <person name="Haridas S."/>
            <person name="Albert R."/>
            <person name="Binder M."/>
            <person name="Bloem J."/>
            <person name="Labutti K."/>
            <person name="Salamov A."/>
            <person name="Andreopoulos B."/>
            <person name="Baker S."/>
            <person name="Barry K."/>
            <person name="Bills G."/>
            <person name="Bluhm B."/>
            <person name="Cannon C."/>
            <person name="Castanera R."/>
            <person name="Culley D."/>
            <person name="Daum C."/>
            <person name="Ezra D."/>
            <person name="Gonzalez J."/>
            <person name="Henrissat B."/>
            <person name="Kuo A."/>
            <person name="Liang C."/>
            <person name="Lipzen A."/>
            <person name="Lutzoni F."/>
            <person name="Magnuson J."/>
            <person name="Mondo S."/>
            <person name="Nolan M."/>
            <person name="Ohm R."/>
            <person name="Pangilinan J."/>
            <person name="Park H.-J."/>
            <person name="Ramirez L."/>
            <person name="Alfaro M."/>
            <person name="Sun H."/>
            <person name="Tritt A."/>
            <person name="Yoshinaga Y."/>
            <person name="Zwiers L.-H."/>
            <person name="Turgeon B."/>
            <person name="Goodwin S."/>
            <person name="Spatafora J."/>
            <person name="Crous P."/>
            <person name="Grigoriev I."/>
        </authorList>
    </citation>
    <scope>NUCLEOTIDE SEQUENCE</scope>
    <source>
        <strain evidence="2">CBS 122368</strain>
    </source>
</reference>